<keyword evidence="3" id="KW-1185">Reference proteome</keyword>
<dbReference type="OrthoDB" id="2757272at2759"/>
<name>A0A060S980_PYCCI</name>
<dbReference type="Proteomes" id="UP000029665">
    <property type="component" value="Unassembled WGS sequence"/>
</dbReference>
<gene>
    <name evidence="2" type="ORF">BN946_scf184829.g13</name>
</gene>
<feature type="region of interest" description="Disordered" evidence="1">
    <location>
        <begin position="44"/>
        <end position="63"/>
    </location>
</feature>
<organism evidence="2 3">
    <name type="scientific">Pycnoporus cinnabarinus</name>
    <name type="common">Cinnabar-red polypore</name>
    <name type="synonym">Trametes cinnabarina</name>
    <dbReference type="NCBI Taxonomy" id="5643"/>
    <lineage>
        <taxon>Eukaryota</taxon>
        <taxon>Fungi</taxon>
        <taxon>Dikarya</taxon>
        <taxon>Basidiomycota</taxon>
        <taxon>Agaricomycotina</taxon>
        <taxon>Agaricomycetes</taxon>
        <taxon>Polyporales</taxon>
        <taxon>Polyporaceae</taxon>
        <taxon>Trametes</taxon>
    </lineage>
</organism>
<dbReference type="AlphaFoldDB" id="A0A060S980"/>
<feature type="compositionally biased region" description="Basic and acidic residues" evidence="1">
    <location>
        <begin position="114"/>
        <end position="124"/>
    </location>
</feature>
<dbReference type="HOGENOM" id="CLU_1687580_0_0_1"/>
<comment type="caution">
    <text evidence="2">The sequence shown here is derived from an EMBL/GenBank/DDBJ whole genome shotgun (WGS) entry which is preliminary data.</text>
</comment>
<sequence length="156" mass="17014">MPSPSVTIPWECPIPTLPYDADGLSMESRSSAVCRVIRRIGLSSSSGETSTHSRDYNARSLGGVDKKAPSLVSKLTAFGPNRPESPIKACVLQASSMISSDASSRFSRRQGRRTRTEKNERLEGVADMLEDDDLAWGPPPSKRFNRKNSVAMSVDN</sequence>
<feature type="compositionally biased region" description="Polar residues" evidence="1">
    <location>
        <begin position="147"/>
        <end position="156"/>
    </location>
</feature>
<evidence type="ECO:0000313" key="2">
    <source>
        <dbReference type="EMBL" id="CDO70905.1"/>
    </source>
</evidence>
<dbReference type="EMBL" id="CCBP010000095">
    <property type="protein sequence ID" value="CDO70905.1"/>
    <property type="molecule type" value="Genomic_DNA"/>
</dbReference>
<feature type="region of interest" description="Disordered" evidence="1">
    <location>
        <begin position="99"/>
        <end position="156"/>
    </location>
</feature>
<proteinExistence type="predicted"/>
<accession>A0A060S980</accession>
<reference evidence="2" key="1">
    <citation type="submission" date="2014-01" db="EMBL/GenBank/DDBJ databases">
        <title>The genome of the white-rot fungus Pycnoporus cinnabarinus: a basidiomycete model with a versatile arsenal for lignocellulosic biomass breakdown.</title>
        <authorList>
            <person name="Levasseur A."/>
            <person name="Lomascolo A."/>
            <person name="Ruiz-Duenas F.J."/>
            <person name="Uzan E."/>
            <person name="Piumi F."/>
            <person name="Kues U."/>
            <person name="Ram A.F.J."/>
            <person name="Murat C."/>
            <person name="Haon M."/>
            <person name="Benoit I."/>
            <person name="Arfi Y."/>
            <person name="Chevret D."/>
            <person name="Drula E."/>
            <person name="Kwon M.J."/>
            <person name="Gouret P."/>
            <person name="Lesage-Meessen L."/>
            <person name="Lombard V."/>
            <person name="Mariette J."/>
            <person name="Noirot C."/>
            <person name="Park J."/>
            <person name="Patyshakuliyeva A."/>
            <person name="Wieneger R.A.B."/>
            <person name="Wosten H.A.B."/>
            <person name="Martin F."/>
            <person name="Coutinho P.M."/>
            <person name="de Vries R."/>
            <person name="Martinez A.T."/>
            <person name="Klopp C."/>
            <person name="Pontarotti P."/>
            <person name="Henrissat B."/>
            <person name="Record E."/>
        </authorList>
    </citation>
    <scope>NUCLEOTIDE SEQUENCE [LARGE SCALE GENOMIC DNA]</scope>
    <source>
        <strain evidence="2">BRFM137</strain>
    </source>
</reference>
<evidence type="ECO:0000256" key="1">
    <source>
        <dbReference type="SAM" id="MobiDB-lite"/>
    </source>
</evidence>
<protein>
    <submittedName>
        <fullName evidence="2">Uncharacterized protein</fullName>
    </submittedName>
</protein>
<evidence type="ECO:0000313" key="3">
    <source>
        <dbReference type="Proteomes" id="UP000029665"/>
    </source>
</evidence>